<organism evidence="2 3">
    <name type="scientific">Penicillium brevicompactum</name>
    <dbReference type="NCBI Taxonomy" id="5074"/>
    <lineage>
        <taxon>Eukaryota</taxon>
        <taxon>Fungi</taxon>
        <taxon>Dikarya</taxon>
        <taxon>Ascomycota</taxon>
        <taxon>Pezizomycotina</taxon>
        <taxon>Eurotiomycetes</taxon>
        <taxon>Eurotiomycetidae</taxon>
        <taxon>Eurotiales</taxon>
        <taxon>Aspergillaceae</taxon>
        <taxon>Penicillium</taxon>
    </lineage>
</organism>
<reference evidence="2" key="1">
    <citation type="submission" date="2022-12" db="EMBL/GenBank/DDBJ databases">
        <authorList>
            <person name="Petersen C."/>
        </authorList>
    </citation>
    <scope>NUCLEOTIDE SEQUENCE</scope>
    <source>
        <strain evidence="2">IBT 35675</strain>
    </source>
</reference>
<keyword evidence="3" id="KW-1185">Reference proteome</keyword>
<evidence type="ECO:0000256" key="1">
    <source>
        <dbReference type="SAM" id="MobiDB-lite"/>
    </source>
</evidence>
<accession>A0A9W9RCB2</accession>
<reference evidence="2" key="2">
    <citation type="journal article" date="2023" name="IMA Fungus">
        <title>Comparative genomic study of the Penicillium genus elucidates a diverse pangenome and 15 lateral gene transfer events.</title>
        <authorList>
            <person name="Petersen C."/>
            <person name="Sorensen T."/>
            <person name="Nielsen M.R."/>
            <person name="Sondergaard T.E."/>
            <person name="Sorensen J.L."/>
            <person name="Fitzpatrick D.A."/>
            <person name="Frisvad J.C."/>
            <person name="Nielsen K.L."/>
        </authorList>
    </citation>
    <scope>NUCLEOTIDE SEQUENCE</scope>
    <source>
        <strain evidence="2">IBT 35675</strain>
    </source>
</reference>
<proteinExistence type="predicted"/>
<sequence>MALSYPQGECFFKRSALKSKKEKRFDAEDEKQFYSTMLVEVTWNKEAYHGSKQAEKAPPHKRSNYKILMDRGVLRDENGKVDDNLKASVFQWQTQYGNYTHLPFNYGHYSQPSRRAQHELCTWGHRFKSRECGDAYESWFMFVPVPTSDEQFVFIDRLCSIRAIYIPVSHVASEESQDLCTYLHVRFNNMKDIKLQYHKDKTPEKFAEIFDFEAVDKTTTTLTCHEEFGIEHDPKTALGINITKLVTTLIVPRQFRKKDAFSSGAIFLVDVSLIPVIPINQKFTKGSMADWTTIASANHGLSVKWTEGDHKTHWLLNYIKNSLVILSGIVPIVGPILSMGAALGMEAIINPDGFMDELREQIPFVELSEGMIAEFKKLAGESKDNMTAKISKIDQPSSTPAISFESSKDSDKASQQPVKKGEPDETTPAELAASTVSEVHSYQALSEAEYKSTVQKHVRDAFTEKVMGFSRFWKDHEYDRFHKLLANPPEEHKDKTLDELIPLVKSTDMESRLKYFRRVEFTPKMEEEFRADEKAKIEKKLLSKAGYDTEFSDDDYNWAVKLQRAIARRQQEDSPGGEVDEMDVPLSMISTHGQMIKYGWQI</sequence>
<dbReference type="Proteomes" id="UP001148299">
    <property type="component" value="Unassembled WGS sequence"/>
</dbReference>
<gene>
    <name evidence="2" type="ORF">N7541_004640</name>
</gene>
<evidence type="ECO:0000313" key="3">
    <source>
        <dbReference type="Proteomes" id="UP001148299"/>
    </source>
</evidence>
<feature type="region of interest" description="Disordered" evidence="1">
    <location>
        <begin position="391"/>
        <end position="428"/>
    </location>
</feature>
<comment type="caution">
    <text evidence="2">The sequence shown here is derived from an EMBL/GenBank/DDBJ whole genome shotgun (WGS) entry which is preliminary data.</text>
</comment>
<evidence type="ECO:0000313" key="2">
    <source>
        <dbReference type="EMBL" id="KAJ5357482.1"/>
    </source>
</evidence>
<dbReference type="AlphaFoldDB" id="A0A9W9RCB2"/>
<dbReference type="EMBL" id="JAPZBR010000003">
    <property type="protein sequence ID" value="KAJ5357482.1"/>
    <property type="molecule type" value="Genomic_DNA"/>
</dbReference>
<feature type="compositionally biased region" description="Polar residues" evidence="1">
    <location>
        <begin position="394"/>
        <end position="405"/>
    </location>
</feature>
<name>A0A9W9RCB2_PENBR</name>
<protein>
    <submittedName>
        <fullName evidence="2">Uncharacterized protein</fullName>
    </submittedName>
</protein>